<gene>
    <name evidence="2" type="ORF">QJS04_geneDACA011862</name>
</gene>
<feature type="region of interest" description="Disordered" evidence="1">
    <location>
        <begin position="147"/>
        <end position="174"/>
    </location>
</feature>
<dbReference type="AlphaFoldDB" id="A0AAV9AG52"/>
<dbReference type="Proteomes" id="UP001179952">
    <property type="component" value="Unassembled WGS sequence"/>
</dbReference>
<feature type="compositionally biased region" description="Polar residues" evidence="1">
    <location>
        <begin position="1"/>
        <end position="15"/>
    </location>
</feature>
<feature type="region of interest" description="Disordered" evidence="1">
    <location>
        <begin position="1"/>
        <end position="37"/>
    </location>
</feature>
<comment type="caution">
    <text evidence="2">The sequence shown here is derived from an EMBL/GenBank/DDBJ whole genome shotgun (WGS) entry which is preliminary data.</text>
</comment>
<keyword evidence="3" id="KW-1185">Reference proteome</keyword>
<feature type="compositionally biased region" description="Basic and acidic residues" evidence="1">
    <location>
        <begin position="147"/>
        <end position="156"/>
    </location>
</feature>
<proteinExistence type="predicted"/>
<sequence length="174" mass="19991">MGGQDEATSNPSQVNPTRRTPGPKEKTKTEPKSYFKKISGPTANISNFITNLPPPPPTIFQTPEAPTTFRPPQNPFPLKQPLIFPLFTTQPLLIFPRQKRLLNPQWHFRNSQFRESPPRVASFNGPCRLRESLIFLFSFALRKRDEREWKGTEERRRSWRGGADTLASSSRSRS</sequence>
<evidence type="ECO:0000313" key="3">
    <source>
        <dbReference type="Proteomes" id="UP001179952"/>
    </source>
</evidence>
<evidence type="ECO:0000313" key="2">
    <source>
        <dbReference type="EMBL" id="KAK1262986.1"/>
    </source>
</evidence>
<reference evidence="2" key="1">
    <citation type="journal article" date="2023" name="Nat. Commun.">
        <title>Diploid and tetraploid genomes of Acorus and the evolution of monocots.</title>
        <authorList>
            <person name="Ma L."/>
            <person name="Liu K.W."/>
            <person name="Li Z."/>
            <person name="Hsiao Y.Y."/>
            <person name="Qi Y."/>
            <person name="Fu T."/>
            <person name="Tang G.D."/>
            <person name="Zhang D."/>
            <person name="Sun W.H."/>
            <person name="Liu D.K."/>
            <person name="Li Y."/>
            <person name="Chen G.Z."/>
            <person name="Liu X.D."/>
            <person name="Liao X.Y."/>
            <person name="Jiang Y.T."/>
            <person name="Yu X."/>
            <person name="Hao Y."/>
            <person name="Huang J."/>
            <person name="Zhao X.W."/>
            <person name="Ke S."/>
            <person name="Chen Y.Y."/>
            <person name="Wu W.L."/>
            <person name="Hsu J.L."/>
            <person name="Lin Y.F."/>
            <person name="Huang M.D."/>
            <person name="Li C.Y."/>
            <person name="Huang L."/>
            <person name="Wang Z.W."/>
            <person name="Zhao X."/>
            <person name="Zhong W.Y."/>
            <person name="Peng D.H."/>
            <person name="Ahmad S."/>
            <person name="Lan S."/>
            <person name="Zhang J.S."/>
            <person name="Tsai W.C."/>
            <person name="Van de Peer Y."/>
            <person name="Liu Z.J."/>
        </authorList>
    </citation>
    <scope>NUCLEOTIDE SEQUENCE</scope>
    <source>
        <strain evidence="2">SCP</strain>
    </source>
</reference>
<feature type="compositionally biased region" description="Basic and acidic residues" evidence="1">
    <location>
        <begin position="22"/>
        <end position="33"/>
    </location>
</feature>
<organism evidence="2 3">
    <name type="scientific">Acorus gramineus</name>
    <name type="common">Dwarf sweet flag</name>
    <dbReference type="NCBI Taxonomy" id="55184"/>
    <lineage>
        <taxon>Eukaryota</taxon>
        <taxon>Viridiplantae</taxon>
        <taxon>Streptophyta</taxon>
        <taxon>Embryophyta</taxon>
        <taxon>Tracheophyta</taxon>
        <taxon>Spermatophyta</taxon>
        <taxon>Magnoliopsida</taxon>
        <taxon>Liliopsida</taxon>
        <taxon>Acoraceae</taxon>
        <taxon>Acorus</taxon>
    </lineage>
</organism>
<dbReference type="EMBL" id="JAUJYN010000009">
    <property type="protein sequence ID" value="KAK1262986.1"/>
    <property type="molecule type" value="Genomic_DNA"/>
</dbReference>
<evidence type="ECO:0000256" key="1">
    <source>
        <dbReference type="SAM" id="MobiDB-lite"/>
    </source>
</evidence>
<reference evidence="2" key="2">
    <citation type="submission" date="2023-06" db="EMBL/GenBank/DDBJ databases">
        <authorList>
            <person name="Ma L."/>
            <person name="Liu K.-W."/>
            <person name="Li Z."/>
            <person name="Hsiao Y.-Y."/>
            <person name="Qi Y."/>
            <person name="Fu T."/>
            <person name="Tang G."/>
            <person name="Zhang D."/>
            <person name="Sun W.-H."/>
            <person name="Liu D.-K."/>
            <person name="Li Y."/>
            <person name="Chen G.-Z."/>
            <person name="Liu X.-D."/>
            <person name="Liao X.-Y."/>
            <person name="Jiang Y.-T."/>
            <person name="Yu X."/>
            <person name="Hao Y."/>
            <person name="Huang J."/>
            <person name="Zhao X.-W."/>
            <person name="Ke S."/>
            <person name="Chen Y.-Y."/>
            <person name="Wu W.-L."/>
            <person name="Hsu J.-L."/>
            <person name="Lin Y.-F."/>
            <person name="Huang M.-D."/>
            <person name="Li C.-Y."/>
            <person name="Huang L."/>
            <person name="Wang Z.-W."/>
            <person name="Zhao X."/>
            <person name="Zhong W.-Y."/>
            <person name="Peng D.-H."/>
            <person name="Ahmad S."/>
            <person name="Lan S."/>
            <person name="Zhang J.-S."/>
            <person name="Tsai W.-C."/>
            <person name="Van De Peer Y."/>
            <person name="Liu Z.-J."/>
        </authorList>
    </citation>
    <scope>NUCLEOTIDE SEQUENCE</scope>
    <source>
        <strain evidence="2">SCP</strain>
        <tissue evidence="2">Leaves</tissue>
    </source>
</reference>
<protein>
    <submittedName>
        <fullName evidence="2">Uncharacterized protein</fullName>
    </submittedName>
</protein>
<accession>A0AAV9AG52</accession>
<name>A0AAV9AG52_ACOGR</name>